<dbReference type="InterPro" id="IPR029055">
    <property type="entry name" value="Ntn_hydrolases_N"/>
</dbReference>
<dbReference type="SUPFAM" id="SSF56235">
    <property type="entry name" value="N-terminal nucleophile aminohydrolases (Ntn hydrolases)"/>
    <property type="match status" value="1"/>
</dbReference>
<keyword evidence="2" id="KW-1185">Reference proteome</keyword>
<dbReference type="RefSeq" id="WP_405287536.1">
    <property type="nucleotide sequence ID" value="NZ_JBBHLI010000014.1"/>
</dbReference>
<dbReference type="Gene3D" id="3.60.20.10">
    <property type="entry name" value="Glutamine Phosphoribosylpyrophosphate, subunit 1, domain 1"/>
    <property type="match status" value="1"/>
</dbReference>
<dbReference type="Pfam" id="PF06267">
    <property type="entry name" value="DUF1028"/>
    <property type="match status" value="1"/>
</dbReference>
<sequence>MARSLTDRLPLGRALARASTRALGRALVRASTRALGRARPSARHASAAAPRPALTRAVLALCLAVFALAAAPRQASATWSIIAVDTRTGLVVISSATCVSAEGLRTRGGLMGIQAVIVPGIGVAAAQAGVDGTRANQTLIFEQMKQGVDPDEILRMLRNDPRIQSRQFGFVDLQGRMAGFSGESNGYASLAVQSEVRDQGIYFAVQGNILESDEVVLEAVDAFLEAEGTVLDRVMAGMEAADDAGGDSRCSCRTEPVPETTVSCTHRTAHVAYIAAAKPEDDDGGTHSGGTYSLFIDVDDENIRPSENANPVTTLRMRYDAWKAGGGDAELGLGGA</sequence>
<gene>
    <name evidence="1" type="ORF">WI372_17300</name>
</gene>
<evidence type="ECO:0000313" key="1">
    <source>
        <dbReference type="EMBL" id="MEK9502756.1"/>
    </source>
</evidence>
<dbReference type="PANTHER" id="PTHR39328:SF1">
    <property type="entry name" value="BLL2871 PROTEIN"/>
    <property type="match status" value="1"/>
</dbReference>
<dbReference type="PANTHER" id="PTHR39328">
    <property type="entry name" value="BLL2871 PROTEIN"/>
    <property type="match status" value="1"/>
</dbReference>
<dbReference type="Proteomes" id="UP001484239">
    <property type="component" value="Unassembled WGS sequence"/>
</dbReference>
<accession>A0ABU9EDD1</accession>
<name>A0ABU9EDD1_9BACT</name>
<comment type="caution">
    <text evidence="1">The sequence shown here is derived from an EMBL/GenBank/DDBJ whole genome shotgun (WGS) entry which is preliminary data.</text>
</comment>
<dbReference type="InterPro" id="IPR010430">
    <property type="entry name" value="DUF1028"/>
</dbReference>
<dbReference type="EMBL" id="JBBHLI010000014">
    <property type="protein sequence ID" value="MEK9502756.1"/>
    <property type="molecule type" value="Genomic_DNA"/>
</dbReference>
<protein>
    <submittedName>
        <fullName evidence="1">DUF1028 domain-containing protein</fullName>
    </submittedName>
</protein>
<reference evidence="1 2" key="1">
    <citation type="submission" date="2024-02" db="EMBL/GenBank/DDBJ databases">
        <title>A novel Gemmatimonadota bacterium.</title>
        <authorList>
            <person name="Du Z.-J."/>
            <person name="Ye Y.-Q."/>
        </authorList>
    </citation>
    <scope>NUCLEOTIDE SEQUENCE [LARGE SCALE GENOMIC DNA]</scope>
    <source>
        <strain evidence="1 2">DH-20</strain>
    </source>
</reference>
<organism evidence="1 2">
    <name type="scientific">Gaopeijia maritima</name>
    <dbReference type="NCBI Taxonomy" id="3119007"/>
    <lineage>
        <taxon>Bacteria</taxon>
        <taxon>Pseudomonadati</taxon>
        <taxon>Gemmatimonadota</taxon>
        <taxon>Longimicrobiia</taxon>
        <taxon>Gaopeijiales</taxon>
        <taxon>Gaopeijiaceae</taxon>
        <taxon>Gaopeijia</taxon>
    </lineage>
</organism>
<proteinExistence type="predicted"/>
<evidence type="ECO:0000313" key="2">
    <source>
        <dbReference type="Proteomes" id="UP001484239"/>
    </source>
</evidence>